<keyword evidence="2" id="KW-0238">DNA-binding</keyword>
<dbReference type="PANTHER" id="PTHR43280:SF2">
    <property type="entry name" value="HTH-TYPE TRANSCRIPTIONAL REGULATOR EXSA"/>
    <property type="match status" value="1"/>
</dbReference>
<reference evidence="6" key="1">
    <citation type="submission" date="2016-10" db="EMBL/GenBank/DDBJ databases">
        <authorList>
            <person name="Varghese N."/>
            <person name="Submissions S."/>
        </authorList>
    </citation>
    <scope>NUCLEOTIDE SEQUENCE [LARGE SCALE GENOMIC DNA]</scope>
    <source>
        <strain evidence="6">DSM 23920</strain>
    </source>
</reference>
<dbReference type="STRING" id="408074.SAMN05660909_03511"/>
<organism evidence="5 6">
    <name type="scientific">Chitinophaga terrae</name>
    <name type="common">ex Kim and Jung 2007</name>
    <dbReference type="NCBI Taxonomy" id="408074"/>
    <lineage>
        <taxon>Bacteria</taxon>
        <taxon>Pseudomonadati</taxon>
        <taxon>Bacteroidota</taxon>
        <taxon>Chitinophagia</taxon>
        <taxon>Chitinophagales</taxon>
        <taxon>Chitinophagaceae</taxon>
        <taxon>Chitinophaga</taxon>
    </lineage>
</organism>
<protein>
    <submittedName>
        <fullName evidence="5">Helix-turn-helix domain-containing protein</fullName>
    </submittedName>
</protein>
<keyword evidence="3" id="KW-0804">Transcription</keyword>
<keyword evidence="1" id="KW-0805">Transcription regulation</keyword>
<dbReference type="EMBL" id="FNRL01000016">
    <property type="protein sequence ID" value="SEA80012.1"/>
    <property type="molecule type" value="Genomic_DNA"/>
</dbReference>
<dbReference type="RefSeq" id="WP_225889624.1">
    <property type="nucleotide sequence ID" value="NZ_BKAT01000028.1"/>
</dbReference>
<accession>A0A1H4E6N5</accession>
<dbReference type="SUPFAM" id="SSF55008">
    <property type="entry name" value="HMA, heavy metal-associated domain"/>
    <property type="match status" value="1"/>
</dbReference>
<dbReference type="InterPro" id="IPR018060">
    <property type="entry name" value="HTH_AraC"/>
</dbReference>
<dbReference type="GO" id="GO:0003700">
    <property type="term" value="F:DNA-binding transcription factor activity"/>
    <property type="evidence" value="ECO:0007669"/>
    <property type="project" value="InterPro"/>
</dbReference>
<evidence type="ECO:0000256" key="2">
    <source>
        <dbReference type="ARBA" id="ARBA00023125"/>
    </source>
</evidence>
<dbReference type="GO" id="GO:0043565">
    <property type="term" value="F:sequence-specific DNA binding"/>
    <property type="evidence" value="ECO:0007669"/>
    <property type="project" value="InterPro"/>
</dbReference>
<dbReference type="Gene3D" id="3.30.70.100">
    <property type="match status" value="1"/>
</dbReference>
<name>A0A1H4E6N5_9BACT</name>
<dbReference type="PANTHER" id="PTHR43280">
    <property type="entry name" value="ARAC-FAMILY TRANSCRIPTIONAL REGULATOR"/>
    <property type="match status" value="1"/>
</dbReference>
<evidence type="ECO:0000256" key="1">
    <source>
        <dbReference type="ARBA" id="ARBA00023015"/>
    </source>
</evidence>
<dbReference type="Gene3D" id="1.10.10.60">
    <property type="entry name" value="Homeodomain-like"/>
    <property type="match status" value="1"/>
</dbReference>
<dbReference type="InterPro" id="IPR009057">
    <property type="entry name" value="Homeodomain-like_sf"/>
</dbReference>
<dbReference type="Proteomes" id="UP000199656">
    <property type="component" value="Unassembled WGS sequence"/>
</dbReference>
<gene>
    <name evidence="5" type="ORF">SAMN05660909_03511</name>
</gene>
<evidence type="ECO:0000313" key="6">
    <source>
        <dbReference type="Proteomes" id="UP000199656"/>
    </source>
</evidence>
<evidence type="ECO:0000256" key="3">
    <source>
        <dbReference type="ARBA" id="ARBA00023163"/>
    </source>
</evidence>
<dbReference type="PROSITE" id="PS00041">
    <property type="entry name" value="HTH_ARAC_FAMILY_1"/>
    <property type="match status" value="1"/>
</dbReference>
<proteinExistence type="predicted"/>
<dbReference type="InterPro" id="IPR036163">
    <property type="entry name" value="HMA_dom_sf"/>
</dbReference>
<dbReference type="PROSITE" id="PS01124">
    <property type="entry name" value="HTH_ARAC_FAMILY_2"/>
    <property type="match status" value="1"/>
</dbReference>
<dbReference type="AlphaFoldDB" id="A0A1H4E6N5"/>
<evidence type="ECO:0000259" key="4">
    <source>
        <dbReference type="PROSITE" id="PS01124"/>
    </source>
</evidence>
<dbReference type="InterPro" id="IPR018062">
    <property type="entry name" value="HTH_AraC-typ_CS"/>
</dbReference>
<dbReference type="SUPFAM" id="SSF46689">
    <property type="entry name" value="Homeodomain-like"/>
    <property type="match status" value="1"/>
</dbReference>
<feature type="domain" description="HTH araC/xylS-type" evidence="4">
    <location>
        <begin position="107"/>
        <end position="186"/>
    </location>
</feature>
<dbReference type="Pfam" id="PF12833">
    <property type="entry name" value="HTH_18"/>
    <property type="match status" value="1"/>
</dbReference>
<evidence type="ECO:0000313" key="5">
    <source>
        <dbReference type="EMBL" id="SEA80012.1"/>
    </source>
</evidence>
<sequence length="197" mass="21981">MLKGDNGMATTDLYIKNMVCPRCIKVVTGILNAHHLQVAGVELGKATVKGTPEPQQLQAIAEALDKEGFALIDDKKQQLVAGIKSIVIEKVHHSDLDEMKENFSSLLAGKLHKDYHYLSNLFSELEGTTIEQYIIQQKIERVKELLVYNELSLSEISYKLGYSSVAHLSAQFKKVTGLTPSKFKQLKAPERISIDKL</sequence>
<dbReference type="GO" id="GO:0046872">
    <property type="term" value="F:metal ion binding"/>
    <property type="evidence" value="ECO:0007669"/>
    <property type="project" value="InterPro"/>
</dbReference>
<dbReference type="SMART" id="SM00342">
    <property type="entry name" value="HTH_ARAC"/>
    <property type="match status" value="1"/>
</dbReference>
<keyword evidence="6" id="KW-1185">Reference proteome</keyword>